<accession>A0A0R1FB93</accession>
<dbReference type="Proteomes" id="UP000051181">
    <property type="component" value="Unassembled WGS sequence"/>
</dbReference>
<comment type="caution">
    <text evidence="2">The sequence shown here is derived from an EMBL/GenBank/DDBJ whole genome shotgun (WGS) entry which is preliminary data.</text>
</comment>
<name>A0A0R1FB93_9LACO</name>
<dbReference type="eggNOG" id="COG4955">
    <property type="taxonomic scope" value="Bacteria"/>
</dbReference>
<dbReference type="PATRIC" id="fig|913848.6.peg.1434"/>
<dbReference type="AlphaFoldDB" id="A0A0R1FB93"/>
<dbReference type="EMBL" id="AZCN01000037">
    <property type="protein sequence ID" value="KRK16087.1"/>
    <property type="molecule type" value="Genomic_DNA"/>
</dbReference>
<protein>
    <recommendedName>
        <fullName evidence="1">Helicase Helix-turn-helix domain-containing protein</fullName>
    </recommendedName>
</protein>
<dbReference type="InterPro" id="IPR029491">
    <property type="entry name" value="Helicase_HTH"/>
</dbReference>
<reference evidence="2 3" key="1">
    <citation type="journal article" date="2015" name="Genome Announc.">
        <title>Expanding the biotechnology potential of lactobacilli through comparative genomics of 213 strains and associated genera.</title>
        <authorList>
            <person name="Sun Z."/>
            <person name="Harris H.M."/>
            <person name="McCann A."/>
            <person name="Guo C."/>
            <person name="Argimon S."/>
            <person name="Zhang W."/>
            <person name="Yang X."/>
            <person name="Jeffery I.B."/>
            <person name="Cooney J.C."/>
            <person name="Kagawa T.F."/>
            <person name="Liu W."/>
            <person name="Song Y."/>
            <person name="Salvetti E."/>
            <person name="Wrobel A."/>
            <person name="Rasinkangas P."/>
            <person name="Parkhill J."/>
            <person name="Rea M.C."/>
            <person name="O'Sullivan O."/>
            <person name="Ritari J."/>
            <person name="Douillard F.P."/>
            <person name="Paul Ross R."/>
            <person name="Yang R."/>
            <person name="Briner A.E."/>
            <person name="Felis G.E."/>
            <person name="de Vos W.M."/>
            <person name="Barrangou R."/>
            <person name="Klaenhammer T.R."/>
            <person name="Caufield P.W."/>
            <person name="Cui Y."/>
            <person name="Zhang H."/>
            <person name="O'Toole P.W."/>
        </authorList>
    </citation>
    <scope>NUCLEOTIDE SEQUENCE [LARGE SCALE GENOMIC DNA]</scope>
    <source>
        <strain evidence="2 3">DSM 20001</strain>
    </source>
</reference>
<evidence type="ECO:0000313" key="2">
    <source>
        <dbReference type="EMBL" id="KRK16087.1"/>
    </source>
</evidence>
<sequence>MDDRLYLLYLFDQNQWRRPLAIQALLKGKRTVSNLYAGLDYDLLPLYQLLPHLAASKFQQALARLIADGLLEQQTRAVRLTAAGTAIKEAHRATVFLPQHYSGFTFQHSREFSDRLFLATQVVSELQAHNRRYFPLEVSLLTQQRVKQWLRQQDISIVAERLQHEWELFLAILPTVQANYYSQFLLGHEVQRATTAQADQLAGWTTLTGELVRQDISHHLLSLVTAQAARFPLLAALWQPLASGPLSQSATQTINLLQQGNTLAAISRQRRVKLNTLKEHLLEAAILLPEFPFATYLSAPARQELATAFSDQPLADWRFDQLTNTALSFFEFRLYQIERRKSL</sequence>
<dbReference type="RefSeq" id="WP_010009983.1">
    <property type="nucleotide sequence ID" value="NZ_AZCN01000037.1"/>
</dbReference>
<organism evidence="2 3">
    <name type="scientific">Loigolactobacillus coryniformis subsp. coryniformis KCTC 3167 = DSM 20001</name>
    <dbReference type="NCBI Taxonomy" id="913848"/>
    <lineage>
        <taxon>Bacteria</taxon>
        <taxon>Bacillati</taxon>
        <taxon>Bacillota</taxon>
        <taxon>Bacilli</taxon>
        <taxon>Lactobacillales</taxon>
        <taxon>Lactobacillaceae</taxon>
        <taxon>Loigolactobacillus</taxon>
    </lineage>
</organism>
<gene>
    <name evidence="2" type="ORF">FD22_GL001396</name>
</gene>
<dbReference type="Pfam" id="PF14493">
    <property type="entry name" value="HTH_40"/>
    <property type="match status" value="1"/>
</dbReference>
<evidence type="ECO:0000313" key="3">
    <source>
        <dbReference type="Proteomes" id="UP000051181"/>
    </source>
</evidence>
<evidence type="ECO:0000259" key="1">
    <source>
        <dbReference type="Pfam" id="PF14493"/>
    </source>
</evidence>
<feature type="domain" description="Helicase Helix-turn-helix" evidence="1">
    <location>
        <begin position="249"/>
        <end position="335"/>
    </location>
</feature>
<dbReference type="GeneID" id="65917089"/>
<proteinExistence type="predicted"/>